<sequence length="66" mass="7144">MNILVNDVSKELPENASLQQAMALLALQTEGAAVAVNREIIHPQGWAEFILNENDELVVFKLVAGG</sequence>
<dbReference type="PANTHER" id="PTHR34472:SF1">
    <property type="entry name" value="SULFUR CARRIER PROTEIN THIS"/>
    <property type="match status" value="1"/>
</dbReference>
<dbReference type="EMBL" id="SLZR01000002">
    <property type="protein sequence ID" value="TCS43300.1"/>
    <property type="molecule type" value="Genomic_DNA"/>
</dbReference>
<protein>
    <submittedName>
        <fullName evidence="1">Thiamine biosynthesis protein ThiS</fullName>
    </submittedName>
</protein>
<dbReference type="InterPro" id="IPR010035">
    <property type="entry name" value="Thi_S"/>
</dbReference>
<comment type="caution">
    <text evidence="1">The sequence shown here is derived from an EMBL/GenBank/DDBJ whole genome shotgun (WGS) entry which is preliminary data.</text>
</comment>
<dbReference type="Proteomes" id="UP000295793">
    <property type="component" value="Unassembled WGS sequence"/>
</dbReference>
<gene>
    <name evidence="1" type="ORF">BCF53_102326</name>
</gene>
<dbReference type="CDD" id="cd00565">
    <property type="entry name" value="Ubl_ThiS"/>
    <property type="match status" value="1"/>
</dbReference>
<dbReference type="AlphaFoldDB" id="A0A4R3IAH0"/>
<organism evidence="1 2">
    <name type="scientific">Reinekea marinisedimentorum</name>
    <dbReference type="NCBI Taxonomy" id="230495"/>
    <lineage>
        <taxon>Bacteria</taxon>
        <taxon>Pseudomonadati</taxon>
        <taxon>Pseudomonadota</taxon>
        <taxon>Gammaproteobacteria</taxon>
        <taxon>Oceanospirillales</taxon>
        <taxon>Saccharospirillaceae</taxon>
        <taxon>Reinekea</taxon>
    </lineage>
</organism>
<dbReference type="InterPro" id="IPR012675">
    <property type="entry name" value="Beta-grasp_dom_sf"/>
</dbReference>
<dbReference type="NCBIfam" id="TIGR01683">
    <property type="entry name" value="thiS"/>
    <property type="match status" value="1"/>
</dbReference>
<dbReference type="Gene3D" id="3.10.20.30">
    <property type="match status" value="1"/>
</dbReference>
<dbReference type="Pfam" id="PF02597">
    <property type="entry name" value="ThiS"/>
    <property type="match status" value="1"/>
</dbReference>
<evidence type="ECO:0000313" key="1">
    <source>
        <dbReference type="EMBL" id="TCS43300.1"/>
    </source>
</evidence>
<name>A0A4R3IAH0_9GAMM</name>
<dbReference type="PANTHER" id="PTHR34472">
    <property type="entry name" value="SULFUR CARRIER PROTEIN THIS"/>
    <property type="match status" value="1"/>
</dbReference>
<dbReference type="RefSeq" id="WP_132700101.1">
    <property type="nucleotide sequence ID" value="NZ_SLZR01000002.1"/>
</dbReference>
<accession>A0A4R3IAH0</accession>
<dbReference type="OrthoDB" id="6388078at2"/>
<dbReference type="InterPro" id="IPR003749">
    <property type="entry name" value="ThiS/MoaD-like"/>
</dbReference>
<dbReference type="InterPro" id="IPR016155">
    <property type="entry name" value="Mopterin_synth/thiamin_S_b"/>
</dbReference>
<dbReference type="SUPFAM" id="SSF54285">
    <property type="entry name" value="MoaD/ThiS"/>
    <property type="match status" value="1"/>
</dbReference>
<keyword evidence="2" id="KW-1185">Reference proteome</keyword>
<evidence type="ECO:0000313" key="2">
    <source>
        <dbReference type="Proteomes" id="UP000295793"/>
    </source>
</evidence>
<reference evidence="1 2" key="1">
    <citation type="submission" date="2019-03" db="EMBL/GenBank/DDBJ databases">
        <title>Genomic Encyclopedia of Archaeal and Bacterial Type Strains, Phase II (KMG-II): from individual species to whole genera.</title>
        <authorList>
            <person name="Goeker M."/>
        </authorList>
    </citation>
    <scope>NUCLEOTIDE SEQUENCE [LARGE SCALE GENOMIC DNA]</scope>
    <source>
        <strain evidence="1 2">DSM 15388</strain>
    </source>
</reference>
<proteinExistence type="predicted"/>